<keyword evidence="2" id="KW-0808">Transferase</keyword>
<evidence type="ECO:0000313" key="2">
    <source>
        <dbReference type="EMBL" id="MDF3292588.1"/>
    </source>
</evidence>
<dbReference type="SUPFAM" id="SSF53335">
    <property type="entry name" value="S-adenosyl-L-methionine-dependent methyltransferases"/>
    <property type="match status" value="1"/>
</dbReference>
<dbReference type="EMBL" id="JARJBC010000019">
    <property type="protein sequence ID" value="MDF3292588.1"/>
    <property type="molecule type" value="Genomic_DNA"/>
</dbReference>
<organism evidence="2 3">
    <name type="scientific">Streptomyces silvisoli</name>
    <dbReference type="NCBI Taxonomy" id="3034235"/>
    <lineage>
        <taxon>Bacteria</taxon>
        <taxon>Bacillati</taxon>
        <taxon>Actinomycetota</taxon>
        <taxon>Actinomycetes</taxon>
        <taxon>Kitasatosporales</taxon>
        <taxon>Streptomycetaceae</taxon>
        <taxon>Streptomyces</taxon>
    </lineage>
</organism>
<gene>
    <name evidence="2" type="ORF">P3G67_25815</name>
</gene>
<evidence type="ECO:0000313" key="3">
    <source>
        <dbReference type="Proteomes" id="UP001216579"/>
    </source>
</evidence>
<dbReference type="InterPro" id="IPR029063">
    <property type="entry name" value="SAM-dependent_MTases_sf"/>
</dbReference>
<dbReference type="GO" id="GO:0008168">
    <property type="term" value="F:methyltransferase activity"/>
    <property type="evidence" value="ECO:0007669"/>
    <property type="project" value="UniProtKB-KW"/>
</dbReference>
<dbReference type="Gene3D" id="3.40.50.150">
    <property type="entry name" value="Vaccinia Virus protein VP39"/>
    <property type="match status" value="1"/>
</dbReference>
<keyword evidence="3" id="KW-1185">Reference proteome</keyword>
<dbReference type="RefSeq" id="WP_276095640.1">
    <property type="nucleotide sequence ID" value="NZ_JARJBC010000019.1"/>
</dbReference>
<dbReference type="Proteomes" id="UP001216579">
    <property type="component" value="Unassembled WGS sequence"/>
</dbReference>
<dbReference type="InterPro" id="IPR041698">
    <property type="entry name" value="Methyltransf_25"/>
</dbReference>
<sequence>MAAQIGTALALRSTDRFADVGCGTGLFTREIARLLLPQHPLLCVDPFAAMLKQVEDSGRLLPVQASAEDLAAQRIKLRYALLDAVLVKEAPAQGSSRP</sequence>
<keyword evidence="2" id="KW-0489">Methyltransferase</keyword>
<dbReference type="Pfam" id="PF13649">
    <property type="entry name" value="Methyltransf_25"/>
    <property type="match status" value="1"/>
</dbReference>
<proteinExistence type="predicted"/>
<protein>
    <submittedName>
        <fullName evidence="2">Class I SAM-dependent methyltransferase</fullName>
    </submittedName>
</protein>
<name>A0ABT5ZRY8_9ACTN</name>
<feature type="domain" description="Methyltransferase" evidence="1">
    <location>
        <begin position="18"/>
        <end position="87"/>
    </location>
</feature>
<comment type="caution">
    <text evidence="2">The sequence shown here is derived from an EMBL/GenBank/DDBJ whole genome shotgun (WGS) entry which is preliminary data.</text>
</comment>
<accession>A0ABT5ZRY8</accession>
<dbReference type="GO" id="GO:0032259">
    <property type="term" value="P:methylation"/>
    <property type="evidence" value="ECO:0007669"/>
    <property type="project" value="UniProtKB-KW"/>
</dbReference>
<reference evidence="2 3" key="1">
    <citation type="submission" date="2023-03" db="EMBL/GenBank/DDBJ databases">
        <title>Draft genome sequence of Streptomyces sp. RB6PN23 isolated from peat swamp forest in Thailand.</title>
        <authorList>
            <person name="Klaysubun C."/>
            <person name="Duangmal K."/>
        </authorList>
    </citation>
    <scope>NUCLEOTIDE SEQUENCE [LARGE SCALE GENOMIC DNA]</scope>
    <source>
        <strain evidence="2 3">RB6PN23</strain>
    </source>
</reference>
<evidence type="ECO:0000259" key="1">
    <source>
        <dbReference type="Pfam" id="PF13649"/>
    </source>
</evidence>